<dbReference type="OrthoDB" id="6240699at2759"/>
<reference evidence="2 3" key="1">
    <citation type="submission" date="2019-07" db="EMBL/GenBank/DDBJ databases">
        <title>Annotation for the trematode Paragonimus westermani.</title>
        <authorList>
            <person name="Choi Y.-J."/>
        </authorList>
    </citation>
    <scope>NUCLEOTIDE SEQUENCE [LARGE SCALE GENOMIC DNA]</scope>
    <source>
        <strain evidence="2">180907_Pwestermani</strain>
    </source>
</reference>
<dbReference type="GO" id="GO:0006506">
    <property type="term" value="P:GPI anchor biosynthetic process"/>
    <property type="evidence" value="ECO:0007669"/>
    <property type="project" value="InterPro"/>
</dbReference>
<dbReference type="CDD" id="cd21105">
    <property type="entry name" value="PGAP4-like"/>
    <property type="match status" value="1"/>
</dbReference>
<dbReference type="InterPro" id="IPR029675">
    <property type="entry name" value="PGAP4"/>
</dbReference>
<dbReference type="GO" id="GO:0016757">
    <property type="term" value="F:glycosyltransferase activity"/>
    <property type="evidence" value="ECO:0007669"/>
    <property type="project" value="InterPro"/>
</dbReference>
<dbReference type="AlphaFoldDB" id="A0A8T0D4A4"/>
<keyword evidence="1" id="KW-1133">Transmembrane helix</keyword>
<evidence type="ECO:0000313" key="2">
    <source>
        <dbReference type="EMBL" id="KAF8562690.1"/>
    </source>
</evidence>
<keyword evidence="1" id="KW-0472">Membrane</keyword>
<feature type="transmembrane region" description="Helical" evidence="1">
    <location>
        <begin position="319"/>
        <end position="340"/>
    </location>
</feature>
<evidence type="ECO:0000256" key="1">
    <source>
        <dbReference type="SAM" id="Phobius"/>
    </source>
</evidence>
<gene>
    <name evidence="2" type="ORF">P879_08956</name>
</gene>
<name>A0A8T0D4A4_9TREM</name>
<protein>
    <submittedName>
        <fullName evidence="2">DNAj</fullName>
    </submittedName>
</protein>
<proteinExistence type="predicted"/>
<feature type="transmembrane region" description="Helical" evidence="1">
    <location>
        <begin position="290"/>
        <end position="313"/>
    </location>
</feature>
<feature type="transmembrane region" description="Helical" evidence="1">
    <location>
        <begin position="23"/>
        <end position="50"/>
    </location>
</feature>
<dbReference type="PANTHER" id="PTHR31410">
    <property type="entry name" value="TRANSMEMBRANE PROTEIN 246"/>
    <property type="match status" value="1"/>
</dbReference>
<organism evidence="2 3">
    <name type="scientific">Paragonimus westermani</name>
    <dbReference type="NCBI Taxonomy" id="34504"/>
    <lineage>
        <taxon>Eukaryota</taxon>
        <taxon>Metazoa</taxon>
        <taxon>Spiralia</taxon>
        <taxon>Lophotrochozoa</taxon>
        <taxon>Platyhelminthes</taxon>
        <taxon>Trematoda</taxon>
        <taxon>Digenea</taxon>
        <taxon>Plagiorchiida</taxon>
        <taxon>Troglotremata</taxon>
        <taxon>Troglotrematidae</taxon>
        <taxon>Paragonimus</taxon>
    </lineage>
</organism>
<sequence length="445" mass="51167">MAYSTVLSFTRSRIRKIFRRLPFLFPLLLILTVTIVIHLSVISITSFKFLNTNYAASRIRDEEELRLAQALTRIYAWKQRGQFYPFRYGLSKEGRIPYTRLNFKPGLTFAILAPNRRLHDIDAYEPSYLTESLVQLLSAIEYDLSTYGRRFSFVNITMCPTTDDVASFAELREISRLLQNDSIKPRLKPMNTLSIACRTVLDMANCLTQSSTSLAESNYVILLEDDMMAKKQMLDQLWKILVYFTSSSSQLASSKQTDNIAGQHRRILGLVQLHTPRSILRYTPHESASLVELFVLSSLLTFILFFLCLRNWYRPFFCAYNLLFISCTFLLCAFVVTLVGRGNWLIYLHRVFHYQSVTVSAYPSAPSTGAAAFLTARQARGVGDFLNTFSCKELDARQYASKAHLIHHYMSTHNVPIWKTIPNLVEHRGLYSMYQMNVVDPHGVE</sequence>
<evidence type="ECO:0000313" key="3">
    <source>
        <dbReference type="Proteomes" id="UP000699462"/>
    </source>
</evidence>
<dbReference type="EMBL" id="JTDF01017968">
    <property type="protein sequence ID" value="KAF8562690.1"/>
    <property type="molecule type" value="Genomic_DNA"/>
</dbReference>
<dbReference type="GO" id="GO:0000139">
    <property type="term" value="C:Golgi membrane"/>
    <property type="evidence" value="ECO:0007669"/>
    <property type="project" value="InterPro"/>
</dbReference>
<accession>A0A8T0D4A4</accession>
<keyword evidence="1" id="KW-0812">Transmembrane</keyword>
<dbReference type="PANTHER" id="PTHR31410:SF1">
    <property type="entry name" value="POST-GPI ATTACHMENT TO PROTEINS FACTOR 4"/>
    <property type="match status" value="1"/>
</dbReference>
<comment type="caution">
    <text evidence="2">The sequence shown here is derived from an EMBL/GenBank/DDBJ whole genome shotgun (WGS) entry which is preliminary data.</text>
</comment>
<dbReference type="Proteomes" id="UP000699462">
    <property type="component" value="Unassembled WGS sequence"/>
</dbReference>
<keyword evidence="3" id="KW-1185">Reference proteome</keyword>